<dbReference type="PANTHER" id="PTHR36109">
    <property type="entry name" value="MEMBRANE PROTEIN-RELATED"/>
    <property type="match status" value="1"/>
</dbReference>
<dbReference type="PANTHER" id="PTHR36109:SF2">
    <property type="entry name" value="MEMBRANE PROTEIN"/>
    <property type="match status" value="1"/>
</dbReference>
<dbReference type="InterPro" id="IPR052948">
    <property type="entry name" value="Low_temp-induced_all0457"/>
</dbReference>
<keyword evidence="1" id="KW-0812">Transmembrane</keyword>
<evidence type="ECO:0008006" key="4">
    <source>
        <dbReference type="Google" id="ProtNLM"/>
    </source>
</evidence>
<proteinExistence type="predicted"/>
<comment type="caution">
    <text evidence="2">The sequence shown here is derived from an EMBL/GenBank/DDBJ whole genome shotgun (WGS) entry which is preliminary data.</text>
</comment>
<dbReference type="Proteomes" id="UP000448199">
    <property type="component" value="Unassembled WGS sequence"/>
</dbReference>
<organism evidence="2 3">
    <name type="scientific">Qipengyuania vulgaris</name>
    <dbReference type="NCBI Taxonomy" id="291985"/>
    <lineage>
        <taxon>Bacteria</taxon>
        <taxon>Pseudomonadati</taxon>
        <taxon>Pseudomonadota</taxon>
        <taxon>Alphaproteobacteria</taxon>
        <taxon>Sphingomonadales</taxon>
        <taxon>Erythrobacteraceae</taxon>
        <taxon>Qipengyuania</taxon>
    </lineage>
</organism>
<dbReference type="AlphaFoldDB" id="A0A844XNF4"/>
<evidence type="ECO:0000256" key="1">
    <source>
        <dbReference type="SAM" id="Phobius"/>
    </source>
</evidence>
<gene>
    <name evidence="2" type="ORF">GRI69_00765</name>
</gene>
<feature type="transmembrane region" description="Helical" evidence="1">
    <location>
        <begin position="186"/>
        <end position="209"/>
    </location>
</feature>
<reference evidence="2 3" key="1">
    <citation type="submission" date="2019-12" db="EMBL/GenBank/DDBJ databases">
        <title>Genomic-based taxomic classification of the family Erythrobacteraceae.</title>
        <authorList>
            <person name="Xu L."/>
        </authorList>
    </citation>
    <scope>NUCLEOTIDE SEQUENCE [LARGE SCALE GENOMIC DNA]</scope>
    <source>
        <strain evidence="2 3">DSM 17792</strain>
    </source>
</reference>
<accession>A0A844XNF4</accession>
<keyword evidence="1" id="KW-1133">Transmembrane helix</keyword>
<protein>
    <recommendedName>
        <fullName evidence="4">DUF1269 domain-containing protein</fullName>
    </recommendedName>
</protein>
<dbReference type="OrthoDB" id="7506951at2"/>
<evidence type="ECO:0000313" key="3">
    <source>
        <dbReference type="Proteomes" id="UP000448199"/>
    </source>
</evidence>
<keyword evidence="3" id="KW-1185">Reference proteome</keyword>
<keyword evidence="1" id="KW-0472">Membrane</keyword>
<feature type="transmembrane region" description="Helical" evidence="1">
    <location>
        <begin position="159"/>
        <end position="180"/>
    </location>
</feature>
<dbReference type="EMBL" id="WTYC01000001">
    <property type="protein sequence ID" value="MXO46797.1"/>
    <property type="molecule type" value="Genomic_DNA"/>
</dbReference>
<evidence type="ECO:0000313" key="2">
    <source>
        <dbReference type="EMBL" id="MXO46797.1"/>
    </source>
</evidence>
<sequence length="271" mass="29030">MGNVGGTAHAYVVKAEELPALYYLDEAHPRPSELEWINRGTDQKLRRTTVEMLLRTLFAKVQTPSVQKLHDSAGLRASFRNQRERDRFSKAFLKARDELNREREHLVTAAFDHPEAANRAVTILSVEGVPEEAISMLWRASEYLEEKYRPAGGYSPGSVASAITGAGVAGAMLGVGILMIPGIGPVAVAGALASSAIAPVAALSSIIGATGGAIAKMLTDHDVDGVSATLYEREIKRGKIFVSVNSDIEGVDKAEVRRLLVSQGGHSPESE</sequence>
<dbReference type="RefSeq" id="WP_160726425.1">
    <property type="nucleotide sequence ID" value="NZ_WTYC01000001.1"/>
</dbReference>
<name>A0A844XNF4_9SPHN</name>